<dbReference type="EMBL" id="JBHRYQ010000001">
    <property type="protein sequence ID" value="MFC3811574.1"/>
    <property type="molecule type" value="Genomic_DNA"/>
</dbReference>
<organism evidence="2 3">
    <name type="scientific">Lacihabitans lacunae</name>
    <dbReference type="NCBI Taxonomy" id="1028214"/>
    <lineage>
        <taxon>Bacteria</taxon>
        <taxon>Pseudomonadati</taxon>
        <taxon>Bacteroidota</taxon>
        <taxon>Cytophagia</taxon>
        <taxon>Cytophagales</taxon>
        <taxon>Leadbetterellaceae</taxon>
        <taxon>Lacihabitans</taxon>
    </lineage>
</organism>
<accession>A0ABV7YWI7</accession>
<reference evidence="3" key="1">
    <citation type="journal article" date="2019" name="Int. J. Syst. Evol. Microbiol.">
        <title>The Global Catalogue of Microorganisms (GCM) 10K type strain sequencing project: providing services to taxonomists for standard genome sequencing and annotation.</title>
        <authorList>
            <consortium name="The Broad Institute Genomics Platform"/>
            <consortium name="The Broad Institute Genome Sequencing Center for Infectious Disease"/>
            <person name="Wu L."/>
            <person name="Ma J."/>
        </authorList>
    </citation>
    <scope>NUCLEOTIDE SEQUENCE [LARGE SCALE GENOMIC DNA]</scope>
    <source>
        <strain evidence="3">CECT 7956</strain>
    </source>
</reference>
<keyword evidence="1" id="KW-0812">Transmembrane</keyword>
<name>A0ABV7YWI7_9BACT</name>
<gene>
    <name evidence="2" type="ORF">ACFOOI_13010</name>
</gene>
<feature type="transmembrane region" description="Helical" evidence="1">
    <location>
        <begin position="220"/>
        <end position="239"/>
    </location>
</feature>
<dbReference type="Proteomes" id="UP001595616">
    <property type="component" value="Unassembled WGS sequence"/>
</dbReference>
<keyword evidence="3" id="KW-1185">Reference proteome</keyword>
<comment type="caution">
    <text evidence="2">The sequence shown here is derived from an EMBL/GenBank/DDBJ whole genome shotgun (WGS) entry which is preliminary data.</text>
</comment>
<keyword evidence="1" id="KW-1133">Transmembrane helix</keyword>
<feature type="transmembrane region" description="Helical" evidence="1">
    <location>
        <begin position="98"/>
        <end position="116"/>
    </location>
</feature>
<protein>
    <recommendedName>
        <fullName evidence="4">ABC transporter permease</fullName>
    </recommendedName>
</protein>
<sequence length="255" mass="30064">MKLTNKQITEIENYISSWNLVYKEVYDEMLDHYCSEIETQMEKGIDYYSAFTDAHRQFENLEQKVSYGEITEVYGLKALESSQYSAIDKKIKKEYFKFSLKHLLSFRIVFWIFFTIFQYKVLYSQFEELSFNDSKISFWGGFCLGITYPFLAAVLSNSSLVDNLKNTGIKHILNLIYKKDARFEIRKIAILKLLIFPLIIVLLFFQSYALFQIPITKTSLTLFGTLFTYSLSTIISYLIQTKLFIKDINILKVQF</sequence>
<feature type="transmembrane region" description="Helical" evidence="1">
    <location>
        <begin position="136"/>
        <end position="155"/>
    </location>
</feature>
<keyword evidence="1" id="KW-0472">Membrane</keyword>
<feature type="transmembrane region" description="Helical" evidence="1">
    <location>
        <begin position="188"/>
        <end position="208"/>
    </location>
</feature>
<proteinExistence type="predicted"/>
<evidence type="ECO:0000256" key="1">
    <source>
        <dbReference type="SAM" id="Phobius"/>
    </source>
</evidence>
<evidence type="ECO:0000313" key="2">
    <source>
        <dbReference type="EMBL" id="MFC3811574.1"/>
    </source>
</evidence>
<evidence type="ECO:0000313" key="3">
    <source>
        <dbReference type="Proteomes" id="UP001595616"/>
    </source>
</evidence>
<evidence type="ECO:0008006" key="4">
    <source>
        <dbReference type="Google" id="ProtNLM"/>
    </source>
</evidence>
<dbReference type="RefSeq" id="WP_379838411.1">
    <property type="nucleotide sequence ID" value="NZ_JBHRYQ010000001.1"/>
</dbReference>